<evidence type="ECO:0000313" key="2">
    <source>
        <dbReference type="Proteomes" id="UP001150941"/>
    </source>
</evidence>
<organism evidence="1 2">
    <name type="scientific">Penicillium chermesinum</name>
    <dbReference type="NCBI Taxonomy" id="63820"/>
    <lineage>
        <taxon>Eukaryota</taxon>
        <taxon>Fungi</taxon>
        <taxon>Dikarya</taxon>
        <taxon>Ascomycota</taxon>
        <taxon>Pezizomycotina</taxon>
        <taxon>Eurotiomycetes</taxon>
        <taxon>Eurotiomycetidae</taxon>
        <taxon>Eurotiales</taxon>
        <taxon>Aspergillaceae</taxon>
        <taxon>Penicillium</taxon>
    </lineage>
</organism>
<proteinExistence type="predicted"/>
<evidence type="ECO:0000313" key="1">
    <source>
        <dbReference type="EMBL" id="KAJ5247035.1"/>
    </source>
</evidence>
<accession>A0A9W9PHU1</accession>
<comment type="caution">
    <text evidence="1">The sequence shown here is derived from an EMBL/GenBank/DDBJ whole genome shotgun (WGS) entry which is preliminary data.</text>
</comment>
<dbReference type="RefSeq" id="XP_058334456.1">
    <property type="nucleotide sequence ID" value="XM_058471315.1"/>
</dbReference>
<dbReference type="GeneID" id="83198618"/>
<keyword evidence="2" id="KW-1185">Reference proteome</keyword>
<reference evidence="1" key="1">
    <citation type="submission" date="2022-11" db="EMBL/GenBank/DDBJ databases">
        <authorList>
            <person name="Petersen C."/>
        </authorList>
    </citation>
    <scope>NUCLEOTIDE SEQUENCE</scope>
    <source>
        <strain evidence="1">IBT 19713</strain>
    </source>
</reference>
<dbReference type="AlphaFoldDB" id="A0A9W9PHU1"/>
<dbReference type="EMBL" id="JAPQKS010000002">
    <property type="protein sequence ID" value="KAJ5247035.1"/>
    <property type="molecule type" value="Genomic_DNA"/>
</dbReference>
<dbReference type="Proteomes" id="UP001150941">
    <property type="component" value="Unassembled WGS sequence"/>
</dbReference>
<gene>
    <name evidence="1" type="ORF">N7468_002018</name>
</gene>
<reference evidence="1" key="2">
    <citation type="journal article" date="2023" name="IMA Fungus">
        <title>Comparative genomic study of the Penicillium genus elucidates a diverse pangenome and 15 lateral gene transfer events.</title>
        <authorList>
            <person name="Petersen C."/>
            <person name="Sorensen T."/>
            <person name="Nielsen M.R."/>
            <person name="Sondergaard T.E."/>
            <person name="Sorensen J.L."/>
            <person name="Fitzpatrick D.A."/>
            <person name="Frisvad J.C."/>
            <person name="Nielsen K.L."/>
        </authorList>
    </citation>
    <scope>NUCLEOTIDE SEQUENCE</scope>
    <source>
        <strain evidence="1">IBT 19713</strain>
    </source>
</reference>
<name>A0A9W9PHU1_9EURO</name>
<protein>
    <submittedName>
        <fullName evidence="1">Uncharacterized protein</fullName>
    </submittedName>
</protein>
<sequence>MALPALHQECGGVDGRGHGRMNGFLGFAINILRSRLSISSQMKRTGPFGNHVRSTVPGAFDWLLNASEYVWLLAAIY</sequence>